<protein>
    <recommendedName>
        <fullName evidence="4">Lipopolysaccharide export system protein LptA</fullName>
    </recommendedName>
</protein>
<comment type="similarity">
    <text evidence="4">Belongs to the LptA family.</text>
</comment>
<dbReference type="GO" id="GO:0015920">
    <property type="term" value="P:lipopolysaccharide transport"/>
    <property type="evidence" value="ECO:0007669"/>
    <property type="project" value="UniProtKB-UniRule"/>
</dbReference>
<evidence type="ECO:0000256" key="1">
    <source>
        <dbReference type="ARBA" id="ARBA00022448"/>
    </source>
</evidence>
<comment type="subcellular location">
    <subcellularLocation>
        <location evidence="4">Periplasm</location>
    </subcellularLocation>
</comment>
<sequence precursor="true">MSLRRPLLLSSALALALAAPWAQASKDDRAKPLNLVFDREGAIDKVKQRSEFNGNVIMTKGSMELRAERMDVQETSDGYYQAYANGTSAKQVHFRQDRDTPGERIEGRADQIEYDTRTETIRLVGNAEARVMQGDQLKQALSGATLNYDNRTERLVVETGAASPHPSGRGRVVLMPRNAASEPPPASSAPLPLRPSINLTPRQSPQQ</sequence>
<keyword evidence="8" id="KW-1185">Reference proteome</keyword>
<keyword evidence="1 4" id="KW-0813">Transport</keyword>
<organism evidence="7 8">
    <name type="scientific">Roseateles chitinivorans</name>
    <dbReference type="NCBI Taxonomy" id="2917965"/>
    <lineage>
        <taxon>Bacteria</taxon>
        <taxon>Pseudomonadati</taxon>
        <taxon>Pseudomonadota</taxon>
        <taxon>Betaproteobacteria</taxon>
        <taxon>Burkholderiales</taxon>
        <taxon>Sphaerotilaceae</taxon>
        <taxon>Roseateles</taxon>
    </lineage>
</organism>
<comment type="subunit">
    <text evidence="4">Component of the lipopolysaccharide transport and assembly complex.</text>
</comment>
<evidence type="ECO:0000259" key="6">
    <source>
        <dbReference type="Pfam" id="PF03968"/>
    </source>
</evidence>
<dbReference type="InterPro" id="IPR052037">
    <property type="entry name" value="LPS_export_LptA"/>
</dbReference>
<evidence type="ECO:0000313" key="7">
    <source>
        <dbReference type="EMBL" id="PIM54828.1"/>
    </source>
</evidence>
<dbReference type="GO" id="GO:0030288">
    <property type="term" value="C:outer membrane-bounded periplasmic space"/>
    <property type="evidence" value="ECO:0007669"/>
    <property type="project" value="TreeGrafter"/>
</dbReference>
<evidence type="ECO:0000313" key="8">
    <source>
        <dbReference type="Proteomes" id="UP000231501"/>
    </source>
</evidence>
<evidence type="ECO:0000256" key="5">
    <source>
        <dbReference type="SAM" id="MobiDB-lite"/>
    </source>
</evidence>
<dbReference type="GO" id="GO:0001530">
    <property type="term" value="F:lipopolysaccharide binding"/>
    <property type="evidence" value="ECO:0007669"/>
    <property type="project" value="InterPro"/>
</dbReference>
<keyword evidence="2 4" id="KW-0732">Signal</keyword>
<dbReference type="GO" id="GO:0009279">
    <property type="term" value="C:cell outer membrane"/>
    <property type="evidence" value="ECO:0007669"/>
    <property type="project" value="TreeGrafter"/>
</dbReference>
<dbReference type="GO" id="GO:0043165">
    <property type="term" value="P:Gram-negative-bacterium-type cell outer membrane assembly"/>
    <property type="evidence" value="ECO:0007669"/>
    <property type="project" value="UniProtKB-UniRule"/>
</dbReference>
<reference evidence="7 8" key="1">
    <citation type="submission" date="2017-11" db="EMBL/GenBank/DDBJ databases">
        <title>Draft genome sequence of Mitsuaria sp. HWN-4.</title>
        <authorList>
            <person name="Gundlapally S.R."/>
        </authorList>
    </citation>
    <scope>NUCLEOTIDE SEQUENCE [LARGE SCALE GENOMIC DNA]</scope>
    <source>
        <strain evidence="7 8">HWN-4</strain>
    </source>
</reference>
<proteinExistence type="inferred from homology"/>
<dbReference type="InterPro" id="IPR005653">
    <property type="entry name" value="OstA-like_N"/>
</dbReference>
<feature type="compositionally biased region" description="Polar residues" evidence="5">
    <location>
        <begin position="197"/>
        <end position="207"/>
    </location>
</feature>
<keyword evidence="3 4" id="KW-0574">Periplasm</keyword>
<dbReference type="PANTHER" id="PTHR36504:SF1">
    <property type="entry name" value="LIPOPOLYSACCHARIDE EXPORT SYSTEM PROTEIN LPTA"/>
    <property type="match status" value="1"/>
</dbReference>
<comment type="caution">
    <text evidence="7">The sequence shown here is derived from an EMBL/GenBank/DDBJ whole genome shotgun (WGS) entry which is preliminary data.</text>
</comment>
<evidence type="ECO:0000256" key="3">
    <source>
        <dbReference type="ARBA" id="ARBA00022764"/>
    </source>
</evidence>
<feature type="signal peptide" evidence="4">
    <location>
        <begin position="1"/>
        <end position="24"/>
    </location>
</feature>
<feature type="region of interest" description="Disordered" evidence="5">
    <location>
        <begin position="160"/>
        <end position="207"/>
    </location>
</feature>
<dbReference type="Proteomes" id="UP000231501">
    <property type="component" value="Unassembled WGS sequence"/>
</dbReference>
<dbReference type="PANTHER" id="PTHR36504">
    <property type="entry name" value="LIPOPOLYSACCHARIDE EXPORT SYSTEM PROTEIN LPTA"/>
    <property type="match status" value="1"/>
</dbReference>
<gene>
    <name evidence="4 7" type="primary">lptA</name>
    <name evidence="7" type="ORF">CS062_02810</name>
</gene>
<comment type="function">
    <text evidence="4">Involved in the assembly of lipopolysaccharide (LPS). Required for the translocation of LPS from the inner membrane to the outer membrane.</text>
</comment>
<name>A0A2G9CEF2_9BURK</name>
<dbReference type="GO" id="GO:0017089">
    <property type="term" value="F:glycolipid transfer activity"/>
    <property type="evidence" value="ECO:0007669"/>
    <property type="project" value="TreeGrafter"/>
</dbReference>
<dbReference type="HAMAP" id="MF_01914">
    <property type="entry name" value="LPS_assembly_LptA"/>
    <property type="match status" value="1"/>
</dbReference>
<dbReference type="AlphaFoldDB" id="A0A2G9CEF2"/>
<dbReference type="OrthoDB" id="5294855at2"/>
<feature type="chain" id="PRO_5013973756" description="Lipopolysaccharide export system protein LptA" evidence="4">
    <location>
        <begin position="25"/>
        <end position="207"/>
    </location>
</feature>
<evidence type="ECO:0000256" key="2">
    <source>
        <dbReference type="ARBA" id="ARBA00022729"/>
    </source>
</evidence>
<dbReference type="NCBIfam" id="TIGR03002">
    <property type="entry name" value="outer_YhbN_LptA"/>
    <property type="match status" value="1"/>
</dbReference>
<dbReference type="Pfam" id="PF03968">
    <property type="entry name" value="LptD_N"/>
    <property type="match status" value="1"/>
</dbReference>
<dbReference type="RefSeq" id="WP_099859940.1">
    <property type="nucleotide sequence ID" value="NZ_PEOG01000007.1"/>
</dbReference>
<accession>A0A2G9CEF2</accession>
<dbReference type="InterPro" id="IPR014340">
    <property type="entry name" value="LptA"/>
</dbReference>
<evidence type="ECO:0000256" key="4">
    <source>
        <dbReference type="HAMAP-Rule" id="MF_01914"/>
    </source>
</evidence>
<feature type="domain" description="Organic solvent tolerance-like N-terminal" evidence="6">
    <location>
        <begin position="43"/>
        <end position="153"/>
    </location>
</feature>
<dbReference type="Gene3D" id="2.60.450.10">
    <property type="entry name" value="Lipopolysaccharide (LPS) transport protein A like domain"/>
    <property type="match status" value="1"/>
</dbReference>
<dbReference type="EMBL" id="PEOG01000007">
    <property type="protein sequence ID" value="PIM54828.1"/>
    <property type="molecule type" value="Genomic_DNA"/>
</dbReference>